<evidence type="ECO:0000259" key="7">
    <source>
        <dbReference type="PROSITE" id="PS50157"/>
    </source>
</evidence>
<evidence type="ECO:0000313" key="9">
    <source>
        <dbReference type="Proteomes" id="UP000678499"/>
    </source>
</evidence>
<dbReference type="Gene3D" id="3.30.710.10">
    <property type="entry name" value="Potassium Channel Kv1.1, Chain A"/>
    <property type="match status" value="2"/>
</dbReference>
<dbReference type="Pfam" id="PF00096">
    <property type="entry name" value="zf-C2H2"/>
    <property type="match status" value="1"/>
</dbReference>
<gene>
    <name evidence="8" type="ORF">NMOB1V02_LOCUS371</name>
</gene>
<dbReference type="GO" id="GO:0000981">
    <property type="term" value="F:DNA-binding transcription factor activity, RNA polymerase II-specific"/>
    <property type="evidence" value="ECO:0007669"/>
    <property type="project" value="TreeGrafter"/>
</dbReference>
<dbReference type="InterPro" id="IPR007588">
    <property type="entry name" value="Znf_FLYWCH"/>
</dbReference>
<evidence type="ECO:0000256" key="2">
    <source>
        <dbReference type="ARBA" id="ARBA00022771"/>
    </source>
</evidence>
<feature type="region of interest" description="Disordered" evidence="5">
    <location>
        <begin position="655"/>
        <end position="679"/>
    </location>
</feature>
<dbReference type="PROSITE" id="PS50097">
    <property type="entry name" value="BTB"/>
    <property type="match status" value="2"/>
</dbReference>
<dbReference type="InterPro" id="IPR036236">
    <property type="entry name" value="Znf_C2H2_sf"/>
</dbReference>
<dbReference type="AlphaFoldDB" id="A0A7R9BDF3"/>
<feature type="compositionally biased region" description="Polar residues" evidence="5">
    <location>
        <begin position="174"/>
        <end position="185"/>
    </location>
</feature>
<dbReference type="SUPFAM" id="SSF54695">
    <property type="entry name" value="POZ domain"/>
    <property type="match status" value="2"/>
</dbReference>
<evidence type="ECO:0000256" key="4">
    <source>
        <dbReference type="PROSITE-ProRule" id="PRU00042"/>
    </source>
</evidence>
<dbReference type="InterPro" id="IPR000210">
    <property type="entry name" value="BTB/POZ_dom"/>
</dbReference>
<dbReference type="InterPro" id="IPR011333">
    <property type="entry name" value="SKP1/BTB/POZ_sf"/>
</dbReference>
<proteinExistence type="predicted"/>
<dbReference type="Pfam" id="PF04500">
    <property type="entry name" value="FLYWCH"/>
    <property type="match status" value="1"/>
</dbReference>
<dbReference type="PANTHER" id="PTHR46105">
    <property type="entry name" value="AGAP004733-PA"/>
    <property type="match status" value="1"/>
</dbReference>
<dbReference type="EMBL" id="CAJPEX010000032">
    <property type="protein sequence ID" value="CAG0912593.1"/>
    <property type="molecule type" value="Genomic_DNA"/>
</dbReference>
<dbReference type="Pfam" id="PF00651">
    <property type="entry name" value="BTB"/>
    <property type="match status" value="2"/>
</dbReference>
<name>A0A7R9BDF3_9CRUS</name>
<feature type="domain" description="C2H2-type" evidence="7">
    <location>
        <begin position="634"/>
        <end position="662"/>
    </location>
</feature>
<evidence type="ECO:0000256" key="1">
    <source>
        <dbReference type="ARBA" id="ARBA00022723"/>
    </source>
</evidence>
<feature type="compositionally biased region" description="Basic residues" evidence="5">
    <location>
        <begin position="142"/>
        <end position="154"/>
    </location>
</feature>
<dbReference type="GO" id="GO:0008270">
    <property type="term" value="F:zinc ion binding"/>
    <property type="evidence" value="ECO:0007669"/>
    <property type="project" value="UniProtKB-KW"/>
</dbReference>
<dbReference type="PANTHER" id="PTHR46105:SF28">
    <property type="entry name" value="ZINC FINGER PROTEIN 37-LIKE"/>
    <property type="match status" value="1"/>
</dbReference>
<feature type="compositionally biased region" description="Acidic residues" evidence="5">
    <location>
        <begin position="457"/>
        <end position="477"/>
    </location>
</feature>
<feature type="region of interest" description="Disordered" evidence="5">
    <location>
        <begin position="437"/>
        <end position="526"/>
    </location>
</feature>
<keyword evidence="3" id="KW-0862">Zinc</keyword>
<dbReference type="EMBL" id="OA882069">
    <property type="protein sequence ID" value="CAD7272441.1"/>
    <property type="molecule type" value="Genomic_DNA"/>
</dbReference>
<dbReference type="Gene3D" id="3.30.160.60">
    <property type="entry name" value="Classic Zinc Finger"/>
    <property type="match status" value="1"/>
</dbReference>
<evidence type="ECO:0000313" key="8">
    <source>
        <dbReference type="EMBL" id="CAD7272441.1"/>
    </source>
</evidence>
<feature type="domain" description="C2H2-type" evidence="7">
    <location>
        <begin position="606"/>
        <end position="633"/>
    </location>
</feature>
<dbReference type="PROSITE" id="PS00028">
    <property type="entry name" value="ZINC_FINGER_C2H2_1"/>
    <property type="match status" value="1"/>
</dbReference>
<dbReference type="SMART" id="SM00225">
    <property type="entry name" value="BTB"/>
    <property type="match status" value="2"/>
</dbReference>
<dbReference type="Gene3D" id="2.20.25.240">
    <property type="match status" value="1"/>
</dbReference>
<evidence type="ECO:0000259" key="6">
    <source>
        <dbReference type="PROSITE" id="PS50097"/>
    </source>
</evidence>
<dbReference type="InterPro" id="IPR050457">
    <property type="entry name" value="ZnFinger_BTB_dom_contain"/>
</dbReference>
<dbReference type="PROSITE" id="PS50157">
    <property type="entry name" value="ZINC_FINGER_C2H2_2"/>
    <property type="match status" value="2"/>
</dbReference>
<reference evidence="8" key="1">
    <citation type="submission" date="2020-11" db="EMBL/GenBank/DDBJ databases">
        <authorList>
            <person name="Tran Van P."/>
        </authorList>
    </citation>
    <scope>NUCLEOTIDE SEQUENCE</scope>
</reference>
<evidence type="ECO:0000256" key="5">
    <source>
        <dbReference type="SAM" id="MobiDB-lite"/>
    </source>
</evidence>
<keyword evidence="9" id="KW-1185">Reference proteome</keyword>
<dbReference type="SMART" id="SM00355">
    <property type="entry name" value="ZnF_C2H2"/>
    <property type="match status" value="2"/>
</dbReference>
<dbReference type="SUPFAM" id="SSF57667">
    <property type="entry name" value="beta-beta-alpha zinc fingers"/>
    <property type="match status" value="1"/>
</dbReference>
<dbReference type="InterPro" id="IPR013087">
    <property type="entry name" value="Znf_C2H2_type"/>
</dbReference>
<dbReference type="Proteomes" id="UP000678499">
    <property type="component" value="Unassembled WGS sequence"/>
</dbReference>
<feature type="domain" description="BTB" evidence="6">
    <location>
        <begin position="29"/>
        <end position="94"/>
    </location>
</feature>
<sequence length="679" mass="75514">MPTREFRHSGHVEALGKDLWELRSQNVATDSRLMSGTECFPVHSCVLACNSPYLEHFFQTQTSTNPVFVLPRAEPKSVMHLIEFMYTGETQVEMDQLTEFGELANLLDVRALKDLWPLEDFEVKKEVSYLEDVNSNASPPKNRARGGPKSKRKPVSSDLDGDSSMDFDAHENTTEFSALTPSSSNADHELSRVDSSPDTMNTVKNEETVAGKVPKNDSLAVNLPPQFDVMEIIKSQMGNDKLAYKGYVYRKDKRYMDRIAWRCEQRNCRGRASTPIELEEYEGQDVVTVTQLHSHPASAARVEVVKARTKALIAATTGSQPPQEIVATVVAGLSEEALSEIGSARAFIQAIKLLRLLFRVHGLVLAACSSYFERILVSLPSASKETVIALPKISLNLLRLAIDFMYSGKVTVPSDDLVAFMDVAEILEIRGLRSKRPKRGLDEEEEERATISVSGDEVLETVDDDDDEEEDDEDDDANANPGVRSEGKRRASASVDENEVKPAKMGKRASSRGAKSLNPLSNAEITSSGYRDDVELKEDCVFELEGTDNEDDDDIALVSNGLDDLQKLQIPQNIPAALAGAEHIERMGYSIWRGQSQASTGRRLTYFCSMCDYVSEQKCNAMRHEIKHSQIRPYECNICGKAYTENRGLKRHRLSAHPNVDDGNGAPLSHHHNQQQTSD</sequence>
<feature type="region of interest" description="Disordered" evidence="5">
    <location>
        <begin position="131"/>
        <end position="201"/>
    </location>
</feature>
<accession>A0A7R9BDF3</accession>
<dbReference type="GO" id="GO:0000978">
    <property type="term" value="F:RNA polymerase II cis-regulatory region sequence-specific DNA binding"/>
    <property type="evidence" value="ECO:0007669"/>
    <property type="project" value="TreeGrafter"/>
</dbReference>
<feature type="domain" description="BTB" evidence="6">
    <location>
        <begin position="358"/>
        <end position="414"/>
    </location>
</feature>
<organism evidence="8">
    <name type="scientific">Notodromas monacha</name>
    <dbReference type="NCBI Taxonomy" id="399045"/>
    <lineage>
        <taxon>Eukaryota</taxon>
        <taxon>Metazoa</taxon>
        <taxon>Ecdysozoa</taxon>
        <taxon>Arthropoda</taxon>
        <taxon>Crustacea</taxon>
        <taxon>Oligostraca</taxon>
        <taxon>Ostracoda</taxon>
        <taxon>Podocopa</taxon>
        <taxon>Podocopida</taxon>
        <taxon>Cypridocopina</taxon>
        <taxon>Cypridoidea</taxon>
        <taxon>Cyprididae</taxon>
        <taxon>Notodromas</taxon>
    </lineage>
</organism>
<keyword evidence="1" id="KW-0479">Metal-binding</keyword>
<keyword evidence="2 4" id="KW-0863">Zinc-finger</keyword>
<dbReference type="CDD" id="cd18186">
    <property type="entry name" value="BTB_POZ_ZBTB_KLHL-like"/>
    <property type="match status" value="1"/>
</dbReference>
<evidence type="ECO:0000256" key="3">
    <source>
        <dbReference type="ARBA" id="ARBA00022833"/>
    </source>
</evidence>
<dbReference type="OrthoDB" id="6482909at2759"/>
<protein>
    <submittedName>
        <fullName evidence="8">Uncharacterized protein</fullName>
    </submittedName>
</protein>